<sequence length="223" mass="25173">MDKLAVLTIGQSPRVDAIPDIKDALGSEIQIVEFGILDRFSEEEAIESLYPSDGDRVLVSRLKSGRGIKMAEKKVHELVQETLTYIEEDGIDKILLLCTGKFPNYKYNGLLIMPYEITHGVVKILAKGKKIGIIVPNEEQVESSIKLWKETGMEVVAKSASPYEEELEKLENIANQFKDEDVLFIVLDCMGYSKDMKKIVQERSGKPVILSRTLIVRILKELF</sequence>
<dbReference type="Proteomes" id="UP001142078">
    <property type="component" value="Unassembled WGS sequence"/>
</dbReference>
<accession>A0A9X2S604</accession>
<proteinExistence type="predicted"/>
<dbReference type="EMBL" id="JANJZL010000012">
    <property type="protein sequence ID" value="MCR2045120.1"/>
    <property type="molecule type" value="Genomic_DNA"/>
</dbReference>
<dbReference type="OrthoDB" id="9798683at2"/>
<dbReference type="AlphaFoldDB" id="A0A9X2S604"/>
<comment type="caution">
    <text evidence="1">The sequence shown here is derived from an EMBL/GenBank/DDBJ whole genome shotgun (WGS) entry which is preliminary data.</text>
</comment>
<organism evidence="1 2">
    <name type="scientific">Anaerosalibacter massiliensis</name>
    <dbReference type="NCBI Taxonomy" id="1347392"/>
    <lineage>
        <taxon>Bacteria</taxon>
        <taxon>Bacillati</taxon>
        <taxon>Bacillota</taxon>
        <taxon>Tissierellia</taxon>
        <taxon>Tissierellales</taxon>
        <taxon>Sporanaerobacteraceae</taxon>
        <taxon>Anaerosalibacter</taxon>
    </lineage>
</organism>
<dbReference type="NCBIfam" id="NF007788">
    <property type="entry name" value="PRK10481.1"/>
    <property type="match status" value="1"/>
</dbReference>
<dbReference type="Pfam" id="PF07302">
    <property type="entry name" value="AroM"/>
    <property type="match status" value="1"/>
</dbReference>
<protein>
    <submittedName>
        <fullName evidence="1">AroM family protein</fullName>
    </submittedName>
</protein>
<reference evidence="1" key="1">
    <citation type="submission" date="2022-07" db="EMBL/GenBank/DDBJ databases">
        <title>Enhanced cultured diversity of the mouse gut microbiota enables custom-made synthetic communities.</title>
        <authorList>
            <person name="Afrizal A."/>
        </authorList>
    </citation>
    <scope>NUCLEOTIDE SEQUENCE</scope>
    <source>
        <strain evidence="1">DSM 29482</strain>
    </source>
</reference>
<evidence type="ECO:0000313" key="1">
    <source>
        <dbReference type="EMBL" id="MCR2045120.1"/>
    </source>
</evidence>
<keyword evidence="2" id="KW-1185">Reference proteome</keyword>
<dbReference type="InterPro" id="IPR010843">
    <property type="entry name" value="Uncharacterised_AroM"/>
</dbReference>
<evidence type="ECO:0000313" key="2">
    <source>
        <dbReference type="Proteomes" id="UP001142078"/>
    </source>
</evidence>
<gene>
    <name evidence="1" type="ORF">NSA23_13505</name>
</gene>
<dbReference type="RefSeq" id="WP_042679615.1">
    <property type="nucleotide sequence ID" value="NZ_CABKTM010000014.1"/>
</dbReference>
<name>A0A9X2S604_9FIRM</name>